<keyword evidence="2" id="KW-1185">Reference proteome</keyword>
<proteinExistence type="predicted"/>
<dbReference type="RefSeq" id="YP_009001532.1">
    <property type="nucleotide sequence ID" value="NC_023426.1"/>
</dbReference>
<dbReference type="OrthoDB" id="20272at10239"/>
<dbReference type="GeneID" id="18263488"/>
<dbReference type="EMBL" id="AP013055">
    <property type="protein sequence ID" value="BAO49419.1"/>
    <property type="molecule type" value="Genomic_DNA"/>
</dbReference>
<sequence length="202" mass="24219">MKILKKNWTFNIKNINYNIINILDIYDIPSYYISNINTYTNKDFINIISNFELDDLISLSKNKLTNNIIYNLNKVCNLDLYKILNHKFYYIDEILLYDLFVPFKHISAYKNNVMHFDNNIFMNETYFSIIQPNEYGLLLINEFLFSINKFKSFTNPHIIEFLDIAPNIIKFDNYYYSNVSIPNSSKISTHNFEYKIINIDNE</sequence>
<reference evidence="1 2" key="1">
    <citation type="journal article" date="2014" name="Virology">
        <title>The complete genome sequence of the Alphaentomopoxvirus Anomala cuprea entomopoxvirus, including its terminal hairpin loop sequences, suggests a potentially unique mode of apoptosis inhibition and mode of DNA replication.</title>
        <authorList>
            <person name="Mitsuhashi W."/>
            <person name="Miyamoto K."/>
            <person name="Wada S."/>
        </authorList>
    </citation>
    <scope>NUCLEOTIDE SEQUENCE [LARGE SCALE GENOMIC DNA]</scope>
    <source>
        <strain evidence="1">CV6M</strain>
    </source>
</reference>
<accession>W6JPK1</accession>
<organism evidence="1 2">
    <name type="scientific">Alphaentomopoxvirus acuprea</name>
    <dbReference type="NCBI Taxonomy" id="62099"/>
    <lineage>
        <taxon>Viruses</taxon>
        <taxon>Varidnaviria</taxon>
        <taxon>Bamfordvirae</taxon>
        <taxon>Nucleocytoviricota</taxon>
        <taxon>Pokkesviricetes</taxon>
        <taxon>Chitovirales</taxon>
        <taxon>Poxviridae</taxon>
        <taxon>Entomopoxvirinae</taxon>
        <taxon>Alphaentomopoxvirus</taxon>
    </lineage>
</organism>
<name>W6JPK1_9POXV</name>
<evidence type="ECO:0000313" key="1">
    <source>
        <dbReference type="EMBL" id="BAO49419.1"/>
    </source>
</evidence>
<evidence type="ECO:0000313" key="2">
    <source>
        <dbReference type="Proteomes" id="UP000174145"/>
    </source>
</evidence>
<dbReference type="KEGG" id="vg:18263488"/>
<dbReference type="Proteomes" id="UP000174145">
    <property type="component" value="Segment"/>
</dbReference>
<protein>
    <submittedName>
        <fullName evidence="1">Uncharacterized protein</fullName>
    </submittedName>
</protein>